<reference evidence="1 2" key="1">
    <citation type="journal article" date="2019" name="Plant Biotechnol. J.">
        <title>The red bayberry genome and genetic basis of sex determination.</title>
        <authorList>
            <person name="Jia H.M."/>
            <person name="Jia H.J."/>
            <person name="Cai Q.L."/>
            <person name="Wang Y."/>
            <person name="Zhao H.B."/>
            <person name="Yang W.F."/>
            <person name="Wang G.Y."/>
            <person name="Li Y.H."/>
            <person name="Zhan D.L."/>
            <person name="Shen Y.T."/>
            <person name="Niu Q.F."/>
            <person name="Chang L."/>
            <person name="Qiu J."/>
            <person name="Zhao L."/>
            <person name="Xie H.B."/>
            <person name="Fu W.Y."/>
            <person name="Jin J."/>
            <person name="Li X.W."/>
            <person name="Jiao Y."/>
            <person name="Zhou C.C."/>
            <person name="Tu T."/>
            <person name="Chai C.Y."/>
            <person name="Gao J.L."/>
            <person name="Fan L.J."/>
            <person name="van de Weg E."/>
            <person name="Wang J.Y."/>
            <person name="Gao Z.S."/>
        </authorList>
    </citation>
    <scope>NUCLEOTIDE SEQUENCE [LARGE SCALE GENOMIC DNA]</scope>
    <source>
        <tissue evidence="1">Leaves</tissue>
    </source>
</reference>
<accession>A0A6A1VHV2</accession>
<organism evidence="1 2">
    <name type="scientific">Morella rubra</name>
    <name type="common">Chinese bayberry</name>
    <dbReference type="NCBI Taxonomy" id="262757"/>
    <lineage>
        <taxon>Eukaryota</taxon>
        <taxon>Viridiplantae</taxon>
        <taxon>Streptophyta</taxon>
        <taxon>Embryophyta</taxon>
        <taxon>Tracheophyta</taxon>
        <taxon>Spermatophyta</taxon>
        <taxon>Magnoliopsida</taxon>
        <taxon>eudicotyledons</taxon>
        <taxon>Gunneridae</taxon>
        <taxon>Pentapetalae</taxon>
        <taxon>rosids</taxon>
        <taxon>fabids</taxon>
        <taxon>Fagales</taxon>
        <taxon>Myricaceae</taxon>
        <taxon>Morella</taxon>
    </lineage>
</organism>
<evidence type="ECO:0000313" key="1">
    <source>
        <dbReference type="EMBL" id="KAB1212243.1"/>
    </source>
</evidence>
<gene>
    <name evidence="1" type="ORF">CJ030_MR5G025011</name>
</gene>
<name>A0A6A1VHV2_9ROSI</name>
<proteinExistence type="predicted"/>
<dbReference type="AlphaFoldDB" id="A0A6A1VHV2"/>
<dbReference type="Proteomes" id="UP000516437">
    <property type="component" value="Chromosome 5"/>
</dbReference>
<keyword evidence="2" id="KW-1185">Reference proteome</keyword>
<sequence length="113" mass="12822">MADYLSTLPKVLLQEIIIKATTRLMWRNPYIQDDPENTVNTLLSIRGTCKTLREASHCSEVYQACHLEELPNLAASPPEVAKFMGSLFVHRNLNVLFLWGIRTMFLEGGESRG</sequence>
<dbReference type="EMBL" id="RXIC02000023">
    <property type="protein sequence ID" value="KAB1212243.1"/>
    <property type="molecule type" value="Genomic_DNA"/>
</dbReference>
<comment type="caution">
    <text evidence="1">The sequence shown here is derived from an EMBL/GenBank/DDBJ whole genome shotgun (WGS) entry which is preliminary data.</text>
</comment>
<protein>
    <submittedName>
        <fullName evidence="1">Uncharacterized protein</fullName>
    </submittedName>
</protein>
<evidence type="ECO:0000313" key="2">
    <source>
        <dbReference type="Proteomes" id="UP000516437"/>
    </source>
</evidence>